<evidence type="ECO:0000259" key="2">
    <source>
        <dbReference type="Pfam" id="PF13569"/>
    </source>
</evidence>
<dbReference type="RefSeq" id="WP_044192843.1">
    <property type="nucleotide sequence ID" value="NZ_AUAE01000038.1"/>
</dbReference>
<accession>A0A0F5ISJ1</accession>
<proteinExistence type="predicted"/>
<gene>
    <name evidence="3" type="ORF">HMPREF1536_04680</name>
</gene>
<keyword evidence="4" id="KW-1185">Reference proteome</keyword>
<dbReference type="AlphaFoldDB" id="A0A0F5ISJ1"/>
<sequence length="641" mass="74790">MMKQQPELTALFDTYCEAHTASDWQLLKSIEAVPIDELISENKQAAYDYLYSDIPLKKKLFWLNKLFFDCGFDDYKQLLGLLKEESKWIRRVIEKIILDKEKKTRKILEKLLPELDEDTQNWARQMFSYWDDTRPSAKRIKIKDKKAALDYSSKHIELYRTQQIAWVPPRPYTMIHWANETNADEYVPRHVIRFILSEYMTAIQPIRLYACDAIAAHLEEKEWQAALETLLQFWLSDGAEANKRAILMPYCMYASEHQIHQLHTTLKSWVNANRKLLAGYTLSVLGIKATPAALQLINYWMVLGTNTMYRREAWKAFKQIATERGLSTEELADQSIPSFGFNRQSEKVVDYDTRTFHVTLLPDFSLSVVESETKKISKSLPAPSKSKGDNREKAEAAREEMADMKKIVKRQTRVQRKRMEMALRNGRTWTKEAWIATFIDNPFMRYLSPGLIWGVYKDGQLQESFRYLEDGSFTTANDEVFTLPEEAVISLVHPMELTDEVLAKWKQQLDDYEIVPFIPQLSTPIRRIDSIQMQEDAITHYSGRNVSISNIYDTTNPDINYWTDSQTIYIIDRSMNVLVQLSYTLEESNCFLQELYFSPLEEGEDSSTVQLPKTERLPISSVPERFISYILDLLVTAFNLE</sequence>
<protein>
    <recommendedName>
        <fullName evidence="2">DUF4132 domain-containing protein</fullName>
    </recommendedName>
</protein>
<feature type="compositionally biased region" description="Basic and acidic residues" evidence="1">
    <location>
        <begin position="386"/>
        <end position="401"/>
    </location>
</feature>
<evidence type="ECO:0000256" key="1">
    <source>
        <dbReference type="SAM" id="MobiDB-lite"/>
    </source>
</evidence>
<feature type="domain" description="DUF4132" evidence="2">
    <location>
        <begin position="375"/>
        <end position="549"/>
    </location>
</feature>
<organism evidence="3 4">
    <name type="scientific">Parabacteroides gordonii MS-1 = DSM 23371</name>
    <dbReference type="NCBI Taxonomy" id="1203610"/>
    <lineage>
        <taxon>Bacteria</taxon>
        <taxon>Pseudomonadati</taxon>
        <taxon>Bacteroidota</taxon>
        <taxon>Bacteroidia</taxon>
        <taxon>Bacteroidales</taxon>
        <taxon>Tannerellaceae</taxon>
        <taxon>Parabacteroides</taxon>
    </lineage>
</organism>
<comment type="caution">
    <text evidence="3">The sequence shown here is derived from an EMBL/GenBank/DDBJ whole genome shotgun (WGS) entry which is preliminary data.</text>
</comment>
<dbReference type="HOGENOM" id="CLU_426896_0_0_10"/>
<feature type="region of interest" description="Disordered" evidence="1">
    <location>
        <begin position="377"/>
        <end position="401"/>
    </location>
</feature>
<dbReference type="PATRIC" id="fig|1203610.3.peg.4771"/>
<reference evidence="3 4" key="1">
    <citation type="submission" date="2013-04" db="EMBL/GenBank/DDBJ databases">
        <title>The Genome Sequence of Parabacteroides gordonii DSM 23371.</title>
        <authorList>
            <consortium name="The Broad Institute Genomics Platform"/>
            <person name="Earl A."/>
            <person name="Ward D."/>
            <person name="Feldgarden M."/>
            <person name="Gevers D."/>
            <person name="Martens E."/>
            <person name="Sakamoto M."/>
            <person name="Benno Y."/>
            <person name="Suzuki N."/>
            <person name="Matsunaga N."/>
            <person name="Koshihara K."/>
            <person name="Seki M."/>
            <person name="Komiya H."/>
            <person name="Walker B."/>
            <person name="Young S."/>
            <person name="Zeng Q."/>
            <person name="Gargeya S."/>
            <person name="Fitzgerald M."/>
            <person name="Haas B."/>
            <person name="Abouelleil A."/>
            <person name="Allen A.W."/>
            <person name="Alvarado L."/>
            <person name="Arachchi H.M."/>
            <person name="Berlin A.M."/>
            <person name="Chapman S.B."/>
            <person name="Gainer-Dewar J."/>
            <person name="Goldberg J."/>
            <person name="Griggs A."/>
            <person name="Gujja S."/>
            <person name="Hansen M."/>
            <person name="Howarth C."/>
            <person name="Imamovic A."/>
            <person name="Ireland A."/>
            <person name="Larimer J."/>
            <person name="McCowan C."/>
            <person name="Murphy C."/>
            <person name="Pearson M."/>
            <person name="Poon T.W."/>
            <person name="Priest M."/>
            <person name="Roberts A."/>
            <person name="Saif S."/>
            <person name="Shea T."/>
            <person name="Sisk P."/>
            <person name="Sykes S."/>
            <person name="Wortman J."/>
            <person name="Nusbaum C."/>
            <person name="Birren B."/>
        </authorList>
    </citation>
    <scope>NUCLEOTIDE SEQUENCE [LARGE SCALE GENOMIC DNA]</scope>
    <source>
        <strain evidence="3 4">MS-1</strain>
    </source>
</reference>
<evidence type="ECO:0000313" key="4">
    <source>
        <dbReference type="Proteomes" id="UP000033035"/>
    </source>
</evidence>
<dbReference type="Proteomes" id="UP000033035">
    <property type="component" value="Unassembled WGS sequence"/>
</dbReference>
<name>A0A0F5ISJ1_9BACT</name>
<dbReference type="InterPro" id="IPR025406">
    <property type="entry name" value="DUF4132"/>
</dbReference>
<dbReference type="EMBL" id="AQHW01000026">
    <property type="protein sequence ID" value="KKB48519.1"/>
    <property type="molecule type" value="Genomic_DNA"/>
</dbReference>
<dbReference type="Pfam" id="PF13569">
    <property type="entry name" value="DUF4132"/>
    <property type="match status" value="1"/>
</dbReference>
<evidence type="ECO:0000313" key="3">
    <source>
        <dbReference type="EMBL" id="KKB48519.1"/>
    </source>
</evidence>
<dbReference type="STRING" id="1203610.HMPREF1536_04680"/>